<sequence length="300" mass="35360">GENVFQVITMPKRKSEKSKYRSWSAYFDETQPEDYQFLGFYEHRSRQTDFASSFQKESHKLKKDLSELIKSGSDEMKEGARRLEKIRRGHRKYFKDVNMFWNQVERRHSEAEASSSIVRDTTKVFKNSIENVNDSINNVNNTVRQHKDDHTTPRARSVSVEVKYSPQPMLIESPEESDTLSGIDIVPNCPAIINDVVGLELGPLPRKESRWFVDDRMSLKNGIVLRKNRWNWRIEKAFLWKATHSRYCMLLIPKQHSPLMVEGFGDELLEMMHKDIIQRLTKQETEFDCEMLMELIRIVK</sequence>
<dbReference type="AlphaFoldDB" id="A0A9W4T8U1"/>
<organism evidence="1 2">
    <name type="scientific">Funneliformis geosporum</name>
    <dbReference type="NCBI Taxonomy" id="1117311"/>
    <lineage>
        <taxon>Eukaryota</taxon>
        <taxon>Fungi</taxon>
        <taxon>Fungi incertae sedis</taxon>
        <taxon>Mucoromycota</taxon>
        <taxon>Glomeromycotina</taxon>
        <taxon>Glomeromycetes</taxon>
        <taxon>Glomerales</taxon>
        <taxon>Glomeraceae</taxon>
        <taxon>Funneliformis</taxon>
    </lineage>
</organism>
<accession>A0A9W4T8U1</accession>
<gene>
    <name evidence="1" type="ORF">FWILDA_LOCUS17955</name>
</gene>
<name>A0A9W4T8U1_9GLOM</name>
<evidence type="ECO:0000313" key="1">
    <source>
        <dbReference type="EMBL" id="CAI2197195.1"/>
    </source>
</evidence>
<comment type="caution">
    <text evidence="1">The sequence shown here is derived from an EMBL/GenBank/DDBJ whole genome shotgun (WGS) entry which is preliminary data.</text>
</comment>
<dbReference type="Proteomes" id="UP001153678">
    <property type="component" value="Unassembled WGS sequence"/>
</dbReference>
<reference evidence="1" key="1">
    <citation type="submission" date="2022-08" db="EMBL/GenBank/DDBJ databases">
        <authorList>
            <person name="Kallberg Y."/>
            <person name="Tangrot J."/>
            <person name="Rosling A."/>
        </authorList>
    </citation>
    <scope>NUCLEOTIDE SEQUENCE</scope>
    <source>
        <strain evidence="1">Wild A</strain>
    </source>
</reference>
<keyword evidence="2" id="KW-1185">Reference proteome</keyword>
<evidence type="ECO:0000313" key="2">
    <source>
        <dbReference type="Proteomes" id="UP001153678"/>
    </source>
</evidence>
<feature type="non-terminal residue" evidence="1">
    <location>
        <position position="1"/>
    </location>
</feature>
<dbReference type="OrthoDB" id="2443600at2759"/>
<dbReference type="EMBL" id="CAMKVN010015827">
    <property type="protein sequence ID" value="CAI2197195.1"/>
    <property type="molecule type" value="Genomic_DNA"/>
</dbReference>
<feature type="non-terminal residue" evidence="1">
    <location>
        <position position="300"/>
    </location>
</feature>
<proteinExistence type="predicted"/>
<protein>
    <submittedName>
        <fullName evidence="1">14181_t:CDS:1</fullName>
    </submittedName>
</protein>